<evidence type="ECO:0008006" key="3">
    <source>
        <dbReference type="Google" id="ProtNLM"/>
    </source>
</evidence>
<gene>
    <name evidence="1" type="ORF">FRUB_08235</name>
</gene>
<evidence type="ECO:0000313" key="2">
    <source>
        <dbReference type="Proteomes" id="UP000214646"/>
    </source>
</evidence>
<evidence type="ECO:0000313" key="1">
    <source>
        <dbReference type="EMBL" id="OWK35672.1"/>
    </source>
</evidence>
<keyword evidence="2" id="KW-1185">Reference proteome</keyword>
<dbReference type="AlphaFoldDB" id="A0A225D2C2"/>
<accession>A0A225D2C2</accession>
<sequence>MAVEVYRDDEAVAARKRELGWQVYACNDVGLGLADVVWAYRGPYRIENDWSRRKGRPLGLTPMSLQDEQRMQGLVHVLSLGLRVLTLVEWVVRERLKPTGAVLRGVYASQAGRKTSTPSAELLLDAMKTVHISVVEAGGQEYALLSPLTDVQAKLLEL</sequence>
<name>A0A225D2C2_9BACT</name>
<proteinExistence type="predicted"/>
<protein>
    <recommendedName>
        <fullName evidence="3">Mobile element protein</fullName>
    </recommendedName>
</protein>
<organism evidence="1 2">
    <name type="scientific">Fimbriiglobus ruber</name>
    <dbReference type="NCBI Taxonomy" id="1908690"/>
    <lineage>
        <taxon>Bacteria</taxon>
        <taxon>Pseudomonadati</taxon>
        <taxon>Planctomycetota</taxon>
        <taxon>Planctomycetia</taxon>
        <taxon>Gemmatales</taxon>
        <taxon>Gemmataceae</taxon>
        <taxon>Fimbriiglobus</taxon>
    </lineage>
</organism>
<dbReference type="EMBL" id="NIDE01000017">
    <property type="protein sequence ID" value="OWK35672.1"/>
    <property type="molecule type" value="Genomic_DNA"/>
</dbReference>
<reference evidence="2" key="1">
    <citation type="submission" date="2017-06" db="EMBL/GenBank/DDBJ databases">
        <title>Genome analysis of Fimbriiglobus ruber SP5, the first member of the order Planctomycetales with confirmed chitinolytic capability.</title>
        <authorList>
            <person name="Ravin N.V."/>
            <person name="Rakitin A.L."/>
            <person name="Ivanova A.A."/>
            <person name="Beletsky A.V."/>
            <person name="Kulichevskaya I.S."/>
            <person name="Mardanov A.V."/>
            <person name="Dedysh S.N."/>
        </authorList>
    </citation>
    <scope>NUCLEOTIDE SEQUENCE [LARGE SCALE GENOMIC DNA]</scope>
    <source>
        <strain evidence="2">SP5</strain>
    </source>
</reference>
<dbReference type="Proteomes" id="UP000214646">
    <property type="component" value="Unassembled WGS sequence"/>
</dbReference>
<comment type="caution">
    <text evidence="1">The sequence shown here is derived from an EMBL/GenBank/DDBJ whole genome shotgun (WGS) entry which is preliminary data.</text>
</comment>